<keyword evidence="12 13" id="KW-0449">Lipoprotein</keyword>
<accession>Q893J0</accession>
<sequence>MKKTVKLLSILFLVILIFVGCNKVNENSYEKYTDSFFDTFDTMTVVVGYTKSEEEFNSYMEKIHSRFQELHKLYDIYNNYEGINNIKTINDNAGVKPVKVSKDIIDLIVFSKKWYKLTEGKVNIAMGSVLSIWHDYREEGIDNPENAKLPPMKELLDASEYTNIDKVIVDTKKSTVYLEDKRMSIDIGAVAKGYATEIVAKEIINEGFKSGIISAGGNVRVLDKPLDGVRKRWGIGIQDPKKSIVSDKDKNIDTIFINNASVVSSGDYQRYYVVDDKKIHHLIDTKTLMPGEYYHAVTVVAKDSGLADLLSTAVYLIPYNKSRKLVESLEGVEAIWVMLDGKIEATEGMKKIMKSNGASGAKSN</sequence>
<keyword evidence="6 10" id="KW-0274">FAD</keyword>
<evidence type="ECO:0000256" key="12">
    <source>
        <dbReference type="RuleBase" id="RU363002"/>
    </source>
</evidence>
<feature type="binding site" evidence="11">
    <location>
        <position position="312"/>
    </location>
    <ligand>
        <name>Mg(2+)</name>
        <dbReference type="ChEBI" id="CHEBI:18420"/>
    </ligand>
</feature>
<proteinExistence type="inferred from homology"/>
<dbReference type="PANTHER" id="PTHR30040">
    <property type="entry name" value="THIAMINE BIOSYNTHESIS LIPOPROTEIN APBE"/>
    <property type="match status" value="1"/>
</dbReference>
<comment type="cofactor">
    <cofactor evidence="11">
        <name>Mg(2+)</name>
        <dbReference type="ChEBI" id="CHEBI:18420"/>
    </cofactor>
    <cofactor evidence="11">
        <name>Mn(2+)</name>
        <dbReference type="ChEBI" id="CHEBI:29035"/>
    </cofactor>
    <text evidence="11">Magnesium. Can also use manganese.</text>
</comment>
<reference evidence="13 14" key="1">
    <citation type="journal article" date="2003" name="Proc. Natl. Acad. Sci. U.S.A.">
        <title>The genome sequence of Clostridium tetani, the causative agent of tetanus disease.</title>
        <authorList>
            <person name="Brueggemann H."/>
            <person name="Baumer S."/>
            <person name="Fricke W.F."/>
            <person name="Wiezer A."/>
            <person name="Liesegang H."/>
            <person name="Decker I."/>
            <person name="Herzberg C."/>
            <person name="Martinez-Arias R."/>
            <person name="Merkl R."/>
            <person name="Henne A."/>
            <person name="Gottschalk G."/>
        </authorList>
    </citation>
    <scope>NUCLEOTIDE SEQUENCE [LARGE SCALE GENOMIC DNA]</scope>
    <source>
        <strain evidence="14">Massachusetts / E88</strain>
    </source>
</reference>
<dbReference type="Proteomes" id="UP000001412">
    <property type="component" value="Chromosome"/>
</dbReference>
<dbReference type="GO" id="GO:0005886">
    <property type="term" value="C:plasma membrane"/>
    <property type="evidence" value="ECO:0007669"/>
    <property type="project" value="UniProtKB-SubCell"/>
</dbReference>
<gene>
    <name evidence="13" type="primary">apbE</name>
    <name evidence="13" type="ordered locus">CTC_01829</name>
</gene>
<name>Q893J0_CLOTE</name>
<keyword evidence="14" id="KW-1185">Reference proteome</keyword>
<dbReference type="PIRSF" id="PIRSF006268">
    <property type="entry name" value="ApbE"/>
    <property type="match status" value="1"/>
</dbReference>
<dbReference type="HOGENOM" id="CLU_044403_1_1_9"/>
<comment type="similarity">
    <text evidence="10 12">Belongs to the ApbE family.</text>
</comment>
<keyword evidence="12" id="KW-0997">Cell inner membrane</keyword>
<keyword evidence="12" id="KW-0472">Membrane</keyword>
<keyword evidence="5 10" id="KW-0479">Metal-binding</keyword>
<evidence type="ECO:0000256" key="7">
    <source>
        <dbReference type="ARBA" id="ARBA00022842"/>
    </source>
</evidence>
<dbReference type="Gene3D" id="3.10.520.10">
    <property type="entry name" value="ApbE-like domains"/>
    <property type="match status" value="1"/>
</dbReference>
<evidence type="ECO:0000256" key="2">
    <source>
        <dbReference type="ARBA" id="ARBA00016337"/>
    </source>
</evidence>
<evidence type="ECO:0000256" key="11">
    <source>
        <dbReference type="PIRSR" id="PIRSR006268-2"/>
    </source>
</evidence>
<evidence type="ECO:0000313" key="14">
    <source>
        <dbReference type="Proteomes" id="UP000001412"/>
    </source>
</evidence>
<evidence type="ECO:0000256" key="1">
    <source>
        <dbReference type="ARBA" id="ARBA00011955"/>
    </source>
</evidence>
<keyword evidence="7 10" id="KW-0460">Magnesium</keyword>
<dbReference type="PANTHER" id="PTHR30040:SF2">
    <property type="entry name" value="FAD:PROTEIN FMN TRANSFERASE"/>
    <property type="match status" value="1"/>
</dbReference>
<evidence type="ECO:0000256" key="5">
    <source>
        <dbReference type="ARBA" id="ARBA00022723"/>
    </source>
</evidence>
<evidence type="ECO:0000256" key="4">
    <source>
        <dbReference type="ARBA" id="ARBA00022679"/>
    </source>
</evidence>
<evidence type="ECO:0000256" key="6">
    <source>
        <dbReference type="ARBA" id="ARBA00022827"/>
    </source>
</evidence>
<keyword evidence="4 10" id="KW-0808">Transferase</keyword>
<dbReference type="STRING" id="212717.CTC_01829"/>
<keyword evidence="12" id="KW-1003">Cell membrane</keyword>
<dbReference type="GO" id="GO:0016740">
    <property type="term" value="F:transferase activity"/>
    <property type="evidence" value="ECO:0007669"/>
    <property type="project" value="UniProtKB-UniRule"/>
</dbReference>
<dbReference type="OrthoDB" id="9778595at2"/>
<dbReference type="SUPFAM" id="SSF143631">
    <property type="entry name" value="ApbE-like"/>
    <property type="match status" value="1"/>
</dbReference>
<dbReference type="PROSITE" id="PS51257">
    <property type="entry name" value="PROKAR_LIPOPROTEIN"/>
    <property type="match status" value="1"/>
</dbReference>
<evidence type="ECO:0000256" key="10">
    <source>
        <dbReference type="PIRNR" id="PIRNR006268"/>
    </source>
</evidence>
<dbReference type="EMBL" id="AE015927">
    <property type="protein sequence ID" value="AAO36352.1"/>
    <property type="molecule type" value="Genomic_DNA"/>
</dbReference>
<feature type="binding site" evidence="11">
    <location>
        <position position="308"/>
    </location>
    <ligand>
        <name>Mg(2+)</name>
        <dbReference type="ChEBI" id="CHEBI:18420"/>
    </ligand>
</feature>
<comment type="subcellular location">
    <subcellularLocation>
        <location evidence="12">Cell inner membrane</location>
        <topology evidence="12">Lipid-anchor</topology>
        <orientation evidence="12">Periplasmic side</orientation>
    </subcellularLocation>
</comment>
<protein>
    <recommendedName>
        <fullName evidence="2 10">FAD:protein FMN transferase</fullName>
        <ecNumber evidence="1 10">2.7.1.180</ecNumber>
    </recommendedName>
    <alternativeName>
        <fullName evidence="8 10">Flavin transferase</fullName>
    </alternativeName>
</protein>
<keyword evidence="3 10" id="KW-0285">Flavoprotein</keyword>
<evidence type="ECO:0000256" key="3">
    <source>
        <dbReference type="ARBA" id="ARBA00022630"/>
    </source>
</evidence>
<evidence type="ECO:0000313" key="13">
    <source>
        <dbReference type="EMBL" id="AAO36352.1"/>
    </source>
</evidence>
<organism evidence="13 14">
    <name type="scientific">Clostridium tetani (strain Massachusetts / E88)</name>
    <dbReference type="NCBI Taxonomy" id="212717"/>
    <lineage>
        <taxon>Bacteria</taxon>
        <taxon>Bacillati</taxon>
        <taxon>Bacillota</taxon>
        <taxon>Clostridia</taxon>
        <taxon>Eubacteriales</taxon>
        <taxon>Clostridiaceae</taxon>
        <taxon>Clostridium</taxon>
    </lineage>
</organism>
<dbReference type="InterPro" id="IPR003374">
    <property type="entry name" value="ApbE-like_sf"/>
</dbReference>
<evidence type="ECO:0000256" key="9">
    <source>
        <dbReference type="ARBA" id="ARBA00048540"/>
    </source>
</evidence>
<dbReference type="KEGG" id="ctc:CTC_01829"/>
<dbReference type="GeneID" id="24252846"/>
<feature type="binding site" evidence="11">
    <location>
        <position position="189"/>
    </location>
    <ligand>
        <name>Mg(2+)</name>
        <dbReference type="ChEBI" id="CHEBI:18420"/>
    </ligand>
</feature>
<dbReference type="EC" id="2.7.1.180" evidence="1 10"/>
<dbReference type="InterPro" id="IPR024932">
    <property type="entry name" value="ApbE"/>
</dbReference>
<dbReference type="GO" id="GO:0046872">
    <property type="term" value="F:metal ion binding"/>
    <property type="evidence" value="ECO:0007669"/>
    <property type="project" value="UniProtKB-UniRule"/>
</dbReference>
<comment type="catalytic activity">
    <reaction evidence="9 10 12">
        <text>L-threonyl-[protein] + FAD = FMN-L-threonyl-[protein] + AMP + H(+)</text>
        <dbReference type="Rhea" id="RHEA:36847"/>
        <dbReference type="Rhea" id="RHEA-COMP:11060"/>
        <dbReference type="Rhea" id="RHEA-COMP:11061"/>
        <dbReference type="ChEBI" id="CHEBI:15378"/>
        <dbReference type="ChEBI" id="CHEBI:30013"/>
        <dbReference type="ChEBI" id="CHEBI:57692"/>
        <dbReference type="ChEBI" id="CHEBI:74257"/>
        <dbReference type="ChEBI" id="CHEBI:456215"/>
        <dbReference type="EC" id="2.7.1.180"/>
    </reaction>
</comment>
<comment type="function">
    <text evidence="12">Flavin transferase that catalyzes the transfer of the FMN moiety of FAD and its covalent binding to the hydroxyl group of a threonine residue in a target flavoprotein.</text>
</comment>
<dbReference type="Pfam" id="PF02424">
    <property type="entry name" value="ApbE"/>
    <property type="match status" value="1"/>
</dbReference>
<evidence type="ECO:0000256" key="8">
    <source>
        <dbReference type="ARBA" id="ARBA00031306"/>
    </source>
</evidence>
<dbReference type="AlphaFoldDB" id="Q893J0"/>
<dbReference type="RefSeq" id="WP_011100012.1">
    <property type="nucleotide sequence ID" value="NC_004557.1"/>
</dbReference>